<accession>A0A9P1NZM8</accession>
<dbReference type="EMBL" id="FO818640">
    <property type="protein sequence ID" value="CDM96050.1"/>
    <property type="molecule type" value="Genomic_DNA"/>
</dbReference>
<gene>
    <name evidence="1" type="ORF">ARTHRO_40456</name>
</gene>
<dbReference type="AlphaFoldDB" id="A0A9P1NZM8"/>
<keyword evidence="2" id="KW-1185">Reference proteome</keyword>
<name>A0A9P1NZM8_9CYAN</name>
<reference evidence="1 2" key="1">
    <citation type="submission" date="2014-02" db="EMBL/GenBank/DDBJ databases">
        <authorList>
            <person name="Genoscope - CEA"/>
        </authorList>
    </citation>
    <scope>NUCLEOTIDE SEQUENCE [LARGE SCALE GENOMIC DNA]</scope>
    <source>
        <strain evidence="1 2">PCC 8005</strain>
    </source>
</reference>
<evidence type="ECO:0000313" key="2">
    <source>
        <dbReference type="Proteomes" id="UP000032946"/>
    </source>
</evidence>
<proteinExistence type="predicted"/>
<sequence length="64" mass="6817">MRRFAAAREGEGFGHVANPQVVRAPSVGGILHGGAIAHRHAVPEPVVHHPAHPKTSVNYRLKLG</sequence>
<organism evidence="1 2">
    <name type="scientific">Limnospira indica PCC 8005</name>
    <dbReference type="NCBI Taxonomy" id="376219"/>
    <lineage>
        <taxon>Bacteria</taxon>
        <taxon>Bacillati</taxon>
        <taxon>Cyanobacteriota</taxon>
        <taxon>Cyanophyceae</taxon>
        <taxon>Oscillatoriophycideae</taxon>
        <taxon>Oscillatoriales</taxon>
        <taxon>Sirenicapillariaceae</taxon>
        <taxon>Limnospira</taxon>
    </lineage>
</organism>
<dbReference type="Proteomes" id="UP000032946">
    <property type="component" value="Chromosome"/>
</dbReference>
<evidence type="ECO:0000313" key="1">
    <source>
        <dbReference type="EMBL" id="CDM96050.1"/>
    </source>
</evidence>
<protein>
    <submittedName>
        <fullName evidence="1">Uncharacterized protein</fullName>
    </submittedName>
</protein>